<evidence type="ECO:0000313" key="2">
    <source>
        <dbReference type="Proteomes" id="UP000279470"/>
    </source>
</evidence>
<gene>
    <name evidence="1" type="ORF">EIC27_06450</name>
</gene>
<sequence>MPSNVEVCYQIFLYLYNIFKKAKINYKKESINWGSKHEVTEAANRYICKFAQELDYTQAYIENDNNDKVLYEYAEEKYAYAMRD</sequence>
<protein>
    <submittedName>
        <fullName evidence="1">Uncharacterized protein</fullName>
    </submittedName>
</protein>
<comment type="caution">
    <text evidence="1">The sequence shown here is derived from an EMBL/GenBank/DDBJ whole genome shotgun (WGS) entry which is preliminary data.</text>
</comment>
<dbReference type="EMBL" id="RXFM01000115">
    <property type="protein sequence ID" value="RST62239.1"/>
    <property type="molecule type" value="Genomic_DNA"/>
</dbReference>
<organism evidence="1 2">
    <name type="scientific">Candidatus Aquarickettsia rohweri</name>
    <dbReference type="NCBI Taxonomy" id="2602574"/>
    <lineage>
        <taxon>Bacteria</taxon>
        <taxon>Pseudomonadati</taxon>
        <taxon>Pseudomonadota</taxon>
        <taxon>Alphaproteobacteria</taxon>
        <taxon>Rickettsiales</taxon>
        <taxon>Candidatus Midichloriaceae</taxon>
        <taxon>Candidatus Aquarickettsia</taxon>
    </lineage>
</organism>
<dbReference type="AlphaFoldDB" id="A0A3S0FKY3"/>
<evidence type="ECO:0000313" key="1">
    <source>
        <dbReference type="EMBL" id="RST62239.1"/>
    </source>
</evidence>
<proteinExistence type="predicted"/>
<name>A0A3S0FKY3_9RICK</name>
<reference evidence="2" key="1">
    <citation type="submission" date="2018-11" db="EMBL/GenBank/DDBJ databases">
        <title>Phylogenetic, genomic, and biogeographic characterization of a novel and ubiquitous marine invertebrate-associated Rickettsiales parasite, Candidatus Marinoinvertebrata rohwerii, gen. nov., sp. nov.</title>
        <authorList>
            <person name="Klinges J.G."/>
            <person name="Rosales S.M."/>
            <person name="Mcminds R."/>
            <person name="Shaver E.C."/>
            <person name="Shantz A."/>
            <person name="Peters E.C."/>
            <person name="Burkepile D.E."/>
            <person name="Silliman B.R."/>
            <person name="Vega Thurber R.L."/>
        </authorList>
    </citation>
    <scope>NUCLEOTIDE SEQUENCE [LARGE SCALE GENOMIC DNA]</scope>
    <source>
        <strain evidence="2">a_cerv_44</strain>
    </source>
</reference>
<accession>A0A3S0FKY3</accession>
<keyword evidence="2" id="KW-1185">Reference proteome</keyword>
<dbReference type="Proteomes" id="UP000279470">
    <property type="component" value="Unassembled WGS sequence"/>
</dbReference>